<keyword evidence="1" id="KW-0812">Transmembrane</keyword>
<keyword evidence="1" id="KW-0472">Membrane</keyword>
<dbReference type="Pfam" id="PF11660">
    <property type="entry name" value="DUF3262"/>
    <property type="match status" value="1"/>
</dbReference>
<dbReference type="AlphaFoldDB" id="A0A1C7FHC9"/>
<proteinExistence type="predicted"/>
<accession>A0A1C7FHC9</accession>
<feature type="transmembrane region" description="Helical" evidence="1">
    <location>
        <begin position="67"/>
        <end position="84"/>
    </location>
</feature>
<reference evidence="2 3" key="1">
    <citation type="submission" date="2016-07" db="EMBL/GenBank/DDBJ databases">
        <title>Genome sequencing of Vibrio scophthalmi strain VS-05, an isolated from Paralichthys olivaceus.</title>
        <authorList>
            <person name="Han H.-J."/>
        </authorList>
    </citation>
    <scope>NUCLEOTIDE SEQUENCE [LARGE SCALE GENOMIC DNA]</scope>
    <source>
        <strain evidence="2 3">VS-05</strain>
        <plasmid evidence="3">pvs127</plasmid>
    </source>
</reference>
<dbReference type="InterPro" id="IPR021676">
    <property type="entry name" value="DUF3262"/>
</dbReference>
<dbReference type="PATRIC" id="fig|45658.7.peg.4334"/>
<name>A0A1C7FHC9_9VIBR</name>
<evidence type="ECO:0000313" key="2">
    <source>
        <dbReference type="EMBL" id="ANU39380.1"/>
    </source>
</evidence>
<feature type="transmembrane region" description="Helical" evidence="1">
    <location>
        <begin position="25"/>
        <end position="46"/>
    </location>
</feature>
<evidence type="ECO:0008006" key="4">
    <source>
        <dbReference type="Google" id="ProtNLM"/>
    </source>
</evidence>
<keyword evidence="2" id="KW-0614">Plasmid</keyword>
<organism evidence="2 3">
    <name type="scientific">Vibrio scophthalmi</name>
    <dbReference type="NCBI Taxonomy" id="45658"/>
    <lineage>
        <taxon>Bacteria</taxon>
        <taxon>Pseudomonadati</taxon>
        <taxon>Pseudomonadota</taxon>
        <taxon>Gammaproteobacteria</taxon>
        <taxon>Vibrionales</taxon>
        <taxon>Vibrionaceae</taxon>
        <taxon>Vibrio</taxon>
    </lineage>
</organism>
<geneLocation type="plasmid" evidence="3">
    <name>pvs127</name>
</geneLocation>
<dbReference type="NCBIfam" id="TIGR03758">
    <property type="entry name" value="conj_TIGR03758"/>
    <property type="match status" value="1"/>
</dbReference>
<evidence type="ECO:0000313" key="3">
    <source>
        <dbReference type="Proteomes" id="UP000092528"/>
    </source>
</evidence>
<dbReference type="EMBL" id="CP016416">
    <property type="protein sequence ID" value="ANU39380.1"/>
    <property type="molecule type" value="Genomic_DNA"/>
</dbReference>
<gene>
    <name evidence="2" type="ORF">VSVS05_04345</name>
</gene>
<sequence length="86" mass="9663">MSVEIDPGRSLDAFTHGAGYTPNSLAIVLGAVAFVGLLAWVIWTAWSGFKGMRNKKVTKEVFRRMMFRALFIFLVLQFLLFYGITA</sequence>
<keyword evidence="3" id="KW-1185">Reference proteome</keyword>
<evidence type="ECO:0000256" key="1">
    <source>
        <dbReference type="SAM" id="Phobius"/>
    </source>
</evidence>
<dbReference type="Proteomes" id="UP000092528">
    <property type="component" value="Plasmid pVS127"/>
</dbReference>
<keyword evidence="1" id="KW-1133">Transmembrane helix</keyword>
<protein>
    <recommendedName>
        <fullName evidence="4">Integrating conjugative element protein</fullName>
    </recommendedName>
</protein>
<dbReference type="RefSeq" id="WP_065546867.1">
    <property type="nucleotide sequence ID" value="NZ_CP016416.1"/>
</dbReference>